<evidence type="ECO:0000259" key="12">
    <source>
        <dbReference type="Pfam" id="PF07715"/>
    </source>
</evidence>
<evidence type="ECO:0000256" key="6">
    <source>
        <dbReference type="ARBA" id="ARBA00023136"/>
    </source>
</evidence>
<keyword evidence="5 9" id="KW-0798">TonB box</keyword>
<accession>A0ABP9F353</accession>
<evidence type="ECO:0000256" key="8">
    <source>
        <dbReference type="PROSITE-ProRule" id="PRU01360"/>
    </source>
</evidence>
<dbReference type="EMBL" id="BAABJZ010000087">
    <property type="protein sequence ID" value="GAA4891836.1"/>
    <property type="molecule type" value="Genomic_DNA"/>
</dbReference>
<evidence type="ECO:0000256" key="4">
    <source>
        <dbReference type="ARBA" id="ARBA00022692"/>
    </source>
</evidence>
<comment type="similarity">
    <text evidence="8 9">Belongs to the TonB-dependent receptor family.</text>
</comment>
<evidence type="ECO:0000256" key="10">
    <source>
        <dbReference type="SAM" id="MobiDB-lite"/>
    </source>
</evidence>
<evidence type="ECO:0000256" key="9">
    <source>
        <dbReference type="RuleBase" id="RU003357"/>
    </source>
</evidence>
<keyword evidence="7 8" id="KW-0998">Cell outer membrane</keyword>
<keyword evidence="6 8" id="KW-0472">Membrane</keyword>
<dbReference type="InterPro" id="IPR012910">
    <property type="entry name" value="Plug_dom"/>
</dbReference>
<sequence>MLEQQQECENCVSGVVNRVYGFAVAISVTFLSGVDSELQASDDLERIIVTGSRLGQEQHDRLSPVAVICAEQIRLGNYQSLEQLLQQTVYSAGAASGQSTTNASRGAARIDLRGMGAARTLVLVNGRRMVLSGSGADQAVDLNTIPMAFVERVEIYNSGASAIYGSDAVAGVVNVITRSPEEGLQVDLHSGITSEGDGTTLALSGLWGRTFDRGQITLGMSYLDRGGSRQTDRTWAHCDPLGNCGDFSSTDTGGAGYWDGQWWSPGEDGDWQAQTGGYDVSPHSYLSTPQERVSLFSELRWDISEQTEVFAELLYSHRHSQQQMAPAPVSGVVLDTAQLGEGPWGTASSIEYRRRMTEAGTRDYQQKVDTVRTVVGLEGRLPNFRGAQWDIAYTFGHNRAQNWVDNLALRERLIDAIYQQPDLWFSGQPLPAHILDEVMYDDFSTGGNEMHLLSANIRADLWSLPAGELAVAAGAEYRRESGWSTPDPHTVAGSSSQQQQDPTQGHYNTSSLYTELSLPLLKDRPLMQALTANAALRWFDYSSFGSDITWQLGLDWRVNPGLLVRGNTATAYRAPNVSELFAGNMGSYDRLSDPCWGVEADPERAHFLAACRADERVDPNYGLGSDGAILPEDPQTLVTRTPGDDLQPENARTWDMGFVFTPERLSGLNLSLDYWRFDIENAISRINSQSYLDDCYRGESAQCERLGIERSDVTGRISHLEAPLVNAGELSAKGLDGLVTYQWQYGGHDWSLDWKISHLISHELNGVEYAGTLGRSRGGYAKWREELLLRVVADHWRGQYQLRTVGAMSDWSQPDFEVAPAVYHNVSFASDVTKQLTLTFGINNLFNEEPKYHPNHGDFGTNAEVYDVLGRYLYSKLRYHF</sequence>
<keyword evidence="13" id="KW-0675">Receptor</keyword>
<feature type="region of interest" description="Disordered" evidence="10">
    <location>
        <begin position="480"/>
        <end position="508"/>
    </location>
</feature>
<dbReference type="InterPro" id="IPR039426">
    <property type="entry name" value="TonB-dep_rcpt-like"/>
</dbReference>
<evidence type="ECO:0000259" key="11">
    <source>
        <dbReference type="Pfam" id="PF00593"/>
    </source>
</evidence>
<evidence type="ECO:0000313" key="13">
    <source>
        <dbReference type="EMBL" id="GAA4891836.1"/>
    </source>
</evidence>
<comment type="caution">
    <text evidence="13">The sequence shown here is derived from an EMBL/GenBank/DDBJ whole genome shotgun (WGS) entry which is preliminary data.</text>
</comment>
<evidence type="ECO:0000256" key="2">
    <source>
        <dbReference type="ARBA" id="ARBA00022448"/>
    </source>
</evidence>
<evidence type="ECO:0000313" key="14">
    <source>
        <dbReference type="Proteomes" id="UP001499988"/>
    </source>
</evidence>
<dbReference type="Gene3D" id="2.40.170.20">
    <property type="entry name" value="TonB-dependent receptor, beta-barrel domain"/>
    <property type="match status" value="1"/>
</dbReference>
<keyword evidence="14" id="KW-1185">Reference proteome</keyword>
<feature type="domain" description="TonB-dependent receptor-like beta-barrel" evidence="11">
    <location>
        <begin position="380"/>
        <end position="845"/>
    </location>
</feature>
<keyword evidence="2 8" id="KW-0813">Transport</keyword>
<protein>
    <submittedName>
        <fullName evidence="13">TonB-dependent receptor</fullName>
    </submittedName>
</protein>
<evidence type="ECO:0000256" key="3">
    <source>
        <dbReference type="ARBA" id="ARBA00022452"/>
    </source>
</evidence>
<dbReference type="Pfam" id="PF07715">
    <property type="entry name" value="Plug"/>
    <property type="match status" value="1"/>
</dbReference>
<keyword evidence="3 8" id="KW-1134">Transmembrane beta strand</keyword>
<feature type="domain" description="TonB-dependent receptor plug" evidence="12">
    <location>
        <begin position="62"/>
        <end position="172"/>
    </location>
</feature>
<evidence type="ECO:0000256" key="1">
    <source>
        <dbReference type="ARBA" id="ARBA00004571"/>
    </source>
</evidence>
<dbReference type="InterPro" id="IPR036942">
    <property type="entry name" value="Beta-barrel_TonB_sf"/>
</dbReference>
<dbReference type="InterPro" id="IPR037066">
    <property type="entry name" value="Plug_dom_sf"/>
</dbReference>
<dbReference type="SUPFAM" id="SSF56935">
    <property type="entry name" value="Porins"/>
    <property type="match status" value="1"/>
</dbReference>
<evidence type="ECO:0000256" key="5">
    <source>
        <dbReference type="ARBA" id="ARBA00023077"/>
    </source>
</evidence>
<dbReference type="Gene3D" id="2.170.130.10">
    <property type="entry name" value="TonB-dependent receptor, plug domain"/>
    <property type="match status" value="1"/>
</dbReference>
<feature type="compositionally biased region" description="Polar residues" evidence="10">
    <location>
        <begin position="492"/>
        <end position="508"/>
    </location>
</feature>
<organism evidence="13 14">
    <name type="scientific">Ferrimonas pelagia</name>
    <dbReference type="NCBI Taxonomy" id="1177826"/>
    <lineage>
        <taxon>Bacteria</taxon>
        <taxon>Pseudomonadati</taxon>
        <taxon>Pseudomonadota</taxon>
        <taxon>Gammaproteobacteria</taxon>
        <taxon>Alteromonadales</taxon>
        <taxon>Ferrimonadaceae</taxon>
        <taxon>Ferrimonas</taxon>
    </lineage>
</organism>
<gene>
    <name evidence="13" type="ORF">GCM10023333_26420</name>
</gene>
<reference evidence="14" key="1">
    <citation type="journal article" date="2019" name="Int. J. Syst. Evol. Microbiol.">
        <title>The Global Catalogue of Microorganisms (GCM) 10K type strain sequencing project: providing services to taxonomists for standard genome sequencing and annotation.</title>
        <authorList>
            <consortium name="The Broad Institute Genomics Platform"/>
            <consortium name="The Broad Institute Genome Sequencing Center for Infectious Disease"/>
            <person name="Wu L."/>
            <person name="Ma J."/>
        </authorList>
    </citation>
    <scope>NUCLEOTIDE SEQUENCE [LARGE SCALE GENOMIC DNA]</scope>
    <source>
        <strain evidence="14">JCM 18401</strain>
    </source>
</reference>
<name>A0ABP9F353_9GAMM</name>
<comment type="subcellular location">
    <subcellularLocation>
        <location evidence="1 8">Cell outer membrane</location>
        <topology evidence="1 8">Multi-pass membrane protein</topology>
    </subcellularLocation>
</comment>
<evidence type="ECO:0000256" key="7">
    <source>
        <dbReference type="ARBA" id="ARBA00023237"/>
    </source>
</evidence>
<proteinExistence type="inferred from homology"/>
<dbReference type="PANTHER" id="PTHR47234:SF2">
    <property type="entry name" value="TONB-DEPENDENT RECEPTOR"/>
    <property type="match status" value="1"/>
</dbReference>
<dbReference type="InterPro" id="IPR000531">
    <property type="entry name" value="Beta-barrel_TonB"/>
</dbReference>
<dbReference type="Pfam" id="PF00593">
    <property type="entry name" value="TonB_dep_Rec_b-barrel"/>
    <property type="match status" value="1"/>
</dbReference>
<dbReference type="CDD" id="cd01347">
    <property type="entry name" value="ligand_gated_channel"/>
    <property type="match status" value="1"/>
</dbReference>
<dbReference type="PANTHER" id="PTHR47234">
    <property type="match status" value="1"/>
</dbReference>
<dbReference type="PROSITE" id="PS52016">
    <property type="entry name" value="TONB_DEPENDENT_REC_3"/>
    <property type="match status" value="1"/>
</dbReference>
<keyword evidence="4 8" id="KW-0812">Transmembrane</keyword>
<dbReference type="Proteomes" id="UP001499988">
    <property type="component" value="Unassembled WGS sequence"/>
</dbReference>